<evidence type="ECO:0000256" key="1">
    <source>
        <dbReference type="SAM" id="Phobius"/>
    </source>
</evidence>
<comment type="caution">
    <text evidence="2">The sequence shown here is derived from an EMBL/GenBank/DDBJ whole genome shotgun (WGS) entry which is preliminary data.</text>
</comment>
<feature type="transmembrane region" description="Helical" evidence="1">
    <location>
        <begin position="15"/>
        <end position="37"/>
    </location>
</feature>
<dbReference type="Proteomes" id="UP001382455">
    <property type="component" value="Unassembled WGS sequence"/>
</dbReference>
<gene>
    <name evidence="2" type="ORF">WAE96_07340</name>
</gene>
<keyword evidence="1" id="KW-0472">Membrane</keyword>
<feature type="transmembrane region" description="Helical" evidence="1">
    <location>
        <begin position="94"/>
        <end position="114"/>
    </location>
</feature>
<keyword evidence="1" id="KW-0812">Transmembrane</keyword>
<name>A0ABU8ERK6_9GAMM</name>
<keyword evidence="3" id="KW-1185">Reference proteome</keyword>
<evidence type="ECO:0000313" key="2">
    <source>
        <dbReference type="EMBL" id="MEI4549517.1"/>
    </source>
</evidence>
<dbReference type="EMBL" id="JBAWKS010000001">
    <property type="protein sequence ID" value="MEI4549517.1"/>
    <property type="molecule type" value="Genomic_DNA"/>
</dbReference>
<sequence length="115" mass="13630">MIKERRSKSPVRQNVLHALSIIAWFFFLLALIMFHYARPELEYGIIRYFGLSHRDHWLMTPRNLLILFLILTGIISSISIIMRQRYNRRSDDSIAVNQISLLVICIICLLVILFR</sequence>
<proteinExistence type="predicted"/>
<protein>
    <submittedName>
        <fullName evidence="2">Uncharacterized protein</fullName>
    </submittedName>
</protein>
<keyword evidence="1" id="KW-1133">Transmembrane helix</keyword>
<evidence type="ECO:0000313" key="3">
    <source>
        <dbReference type="Proteomes" id="UP001382455"/>
    </source>
</evidence>
<organism evidence="2 3">
    <name type="scientific">Pseudoalteromonas spongiae</name>
    <dbReference type="NCBI Taxonomy" id="298657"/>
    <lineage>
        <taxon>Bacteria</taxon>
        <taxon>Pseudomonadati</taxon>
        <taxon>Pseudomonadota</taxon>
        <taxon>Gammaproteobacteria</taxon>
        <taxon>Alteromonadales</taxon>
        <taxon>Pseudoalteromonadaceae</taxon>
        <taxon>Pseudoalteromonas</taxon>
    </lineage>
</organism>
<dbReference type="RefSeq" id="WP_010560058.1">
    <property type="nucleotide sequence ID" value="NZ_CP023398.1"/>
</dbReference>
<accession>A0ABU8ERK6</accession>
<reference evidence="2 3" key="1">
    <citation type="submission" date="2023-12" db="EMBL/GenBank/DDBJ databases">
        <title>Friends and Foes: Symbiotic and Algicidal bacterial influence on Karenia brevis blooms.</title>
        <authorList>
            <person name="Fei C."/>
            <person name="Mohamed A.R."/>
            <person name="Booker A."/>
            <person name="Arshad M."/>
            <person name="Klass S."/>
            <person name="Ahn S."/>
            <person name="Gilbert P.M."/>
            <person name="Heil C.A."/>
            <person name="Martinez J.M."/>
            <person name="Amin S.A."/>
        </authorList>
    </citation>
    <scope>NUCLEOTIDE SEQUENCE [LARGE SCALE GENOMIC DNA]</scope>
    <source>
        <strain evidence="2 3">CE15</strain>
    </source>
</reference>
<feature type="transmembrane region" description="Helical" evidence="1">
    <location>
        <begin position="64"/>
        <end position="82"/>
    </location>
</feature>